<feature type="compositionally biased region" description="Basic and acidic residues" evidence="1">
    <location>
        <begin position="91"/>
        <end position="112"/>
    </location>
</feature>
<evidence type="ECO:0000313" key="3">
    <source>
        <dbReference type="Proteomes" id="UP000672032"/>
    </source>
</evidence>
<dbReference type="Proteomes" id="UP000672032">
    <property type="component" value="Chromosome 9"/>
</dbReference>
<sequence length="157" mass="17892">MVSPLTQRSKELGEERTNRHIIQPLRTVPIQLPLLVLRRNPIQRITHIGPNILIPVLIQTQGTTRMLDEQIQKSNFIVFDFGDGGDDVVGDEVRAPGSRREGDGFLGPRHDGGFGMARWGERGGKGTWEEEFEWKGPEGVEQWWEEGDEEDQDEDYV</sequence>
<protein>
    <submittedName>
        <fullName evidence="2">Uncharacterized protein</fullName>
    </submittedName>
</protein>
<feature type="compositionally biased region" description="Acidic residues" evidence="1">
    <location>
        <begin position="143"/>
        <end position="157"/>
    </location>
</feature>
<evidence type="ECO:0000313" key="2">
    <source>
        <dbReference type="EMBL" id="QSZ37765.1"/>
    </source>
</evidence>
<feature type="region of interest" description="Disordered" evidence="1">
    <location>
        <begin position="89"/>
        <end position="157"/>
    </location>
</feature>
<proteinExistence type="predicted"/>
<keyword evidence="3" id="KW-1185">Reference proteome</keyword>
<feature type="compositionally biased region" description="Basic and acidic residues" evidence="1">
    <location>
        <begin position="119"/>
        <end position="138"/>
    </location>
</feature>
<dbReference type="EMBL" id="CP063413">
    <property type="protein sequence ID" value="QSZ37765.1"/>
    <property type="molecule type" value="Genomic_DNA"/>
</dbReference>
<name>A0A8A3PSC6_9HELO</name>
<organism evidence="2 3">
    <name type="scientific">Monilinia vaccinii-corymbosi</name>
    <dbReference type="NCBI Taxonomy" id="61207"/>
    <lineage>
        <taxon>Eukaryota</taxon>
        <taxon>Fungi</taxon>
        <taxon>Dikarya</taxon>
        <taxon>Ascomycota</taxon>
        <taxon>Pezizomycotina</taxon>
        <taxon>Leotiomycetes</taxon>
        <taxon>Helotiales</taxon>
        <taxon>Sclerotiniaceae</taxon>
        <taxon>Monilinia</taxon>
    </lineage>
</organism>
<evidence type="ECO:0000256" key="1">
    <source>
        <dbReference type="SAM" id="MobiDB-lite"/>
    </source>
</evidence>
<reference evidence="2" key="1">
    <citation type="submission" date="2020-10" db="EMBL/GenBank/DDBJ databases">
        <title>Genome Sequence of Monilinia vaccinii-corymbosi Sheds Light on Mummy Berry Disease Infection of Blueberry and Mating Type.</title>
        <authorList>
            <person name="Yow A.G."/>
            <person name="Zhang Y."/>
            <person name="Bansal K."/>
            <person name="Eacker S.M."/>
            <person name="Sullivan S."/>
            <person name="Liachko I."/>
            <person name="Cubeta M.A."/>
            <person name="Rollins J.A."/>
            <person name="Ashrafi H."/>
        </authorList>
    </citation>
    <scope>NUCLEOTIDE SEQUENCE</scope>
    <source>
        <strain evidence="2">RL-1</strain>
    </source>
</reference>
<dbReference type="AlphaFoldDB" id="A0A8A3PSC6"/>
<gene>
    <name evidence="2" type="ORF">DSL72_008864</name>
</gene>
<accession>A0A8A3PSC6</accession>